<proteinExistence type="predicted"/>
<dbReference type="EMBL" id="AFRT01000793">
    <property type="protein sequence ID" value="ELU42553.1"/>
    <property type="molecule type" value="Genomic_DNA"/>
</dbReference>
<sequence>MIGGCPNKSVYLEVLVDTFRCWKRGTIQPHEPHLFQYKRAADLRLFSLPVPRRSSASLVCACGVVISRTRLCVDLKTICRHCLSLSYPQKSLAFRSRIG</sequence>
<keyword evidence="2" id="KW-1185">Reference proteome</keyword>
<reference evidence="1 2" key="1">
    <citation type="journal article" date="2013" name="Nat. Commun.">
        <title>The evolution and pathogenic mechanisms of the rice sheath blight pathogen.</title>
        <authorList>
            <person name="Zheng A."/>
            <person name="Lin R."/>
            <person name="Xu L."/>
            <person name="Qin P."/>
            <person name="Tang C."/>
            <person name="Ai P."/>
            <person name="Zhang D."/>
            <person name="Liu Y."/>
            <person name="Sun Z."/>
            <person name="Feng H."/>
            <person name="Wang Y."/>
            <person name="Chen Y."/>
            <person name="Liang X."/>
            <person name="Fu R."/>
            <person name="Li Q."/>
            <person name="Zhang J."/>
            <person name="Yu X."/>
            <person name="Xie Z."/>
            <person name="Ding L."/>
            <person name="Guan P."/>
            <person name="Tang J."/>
            <person name="Liang Y."/>
            <person name="Wang S."/>
            <person name="Deng Q."/>
            <person name="Li S."/>
            <person name="Zhu J."/>
            <person name="Wang L."/>
            <person name="Liu H."/>
            <person name="Li P."/>
        </authorList>
    </citation>
    <scope>NUCLEOTIDE SEQUENCE [LARGE SCALE GENOMIC DNA]</scope>
    <source>
        <strain evidence="2">AG-1 IA</strain>
    </source>
</reference>
<dbReference type="Proteomes" id="UP000011668">
    <property type="component" value="Unassembled WGS sequence"/>
</dbReference>
<comment type="caution">
    <text evidence="1">The sequence shown here is derived from an EMBL/GenBank/DDBJ whole genome shotgun (WGS) entry which is preliminary data.</text>
</comment>
<evidence type="ECO:0000313" key="1">
    <source>
        <dbReference type="EMBL" id="ELU42553.1"/>
    </source>
</evidence>
<gene>
    <name evidence="1" type="ORF">AG1IA_03415</name>
</gene>
<protein>
    <submittedName>
        <fullName evidence="1">Uncharacterized protein</fullName>
    </submittedName>
</protein>
<dbReference type="HOGENOM" id="CLU_2321962_0_0_1"/>
<organism evidence="1 2">
    <name type="scientific">Thanatephorus cucumeris (strain AG1-IA)</name>
    <name type="common">Rice sheath blight fungus</name>
    <name type="synonym">Rhizoctonia solani</name>
    <dbReference type="NCBI Taxonomy" id="983506"/>
    <lineage>
        <taxon>Eukaryota</taxon>
        <taxon>Fungi</taxon>
        <taxon>Dikarya</taxon>
        <taxon>Basidiomycota</taxon>
        <taxon>Agaricomycotina</taxon>
        <taxon>Agaricomycetes</taxon>
        <taxon>Cantharellales</taxon>
        <taxon>Ceratobasidiaceae</taxon>
        <taxon>Rhizoctonia</taxon>
        <taxon>Rhizoctonia solani AG-1</taxon>
    </lineage>
</organism>
<dbReference type="AlphaFoldDB" id="L8X0J2"/>
<accession>L8X0J2</accession>
<name>L8X0J2_THACA</name>
<evidence type="ECO:0000313" key="2">
    <source>
        <dbReference type="Proteomes" id="UP000011668"/>
    </source>
</evidence>